<dbReference type="AlphaFoldDB" id="A0A915ESQ4"/>
<reference evidence="2" key="1">
    <citation type="submission" date="2022-11" db="UniProtKB">
        <authorList>
            <consortium name="WormBaseParasite"/>
        </authorList>
    </citation>
    <scope>IDENTIFICATION</scope>
</reference>
<evidence type="ECO:0000313" key="2">
    <source>
        <dbReference type="WBParaSite" id="jg8903"/>
    </source>
</evidence>
<organism evidence="1 2">
    <name type="scientific">Ditylenchus dipsaci</name>
    <dbReference type="NCBI Taxonomy" id="166011"/>
    <lineage>
        <taxon>Eukaryota</taxon>
        <taxon>Metazoa</taxon>
        <taxon>Ecdysozoa</taxon>
        <taxon>Nematoda</taxon>
        <taxon>Chromadorea</taxon>
        <taxon>Rhabditida</taxon>
        <taxon>Tylenchina</taxon>
        <taxon>Tylenchomorpha</taxon>
        <taxon>Sphaerularioidea</taxon>
        <taxon>Anguinidae</taxon>
        <taxon>Anguininae</taxon>
        <taxon>Ditylenchus</taxon>
    </lineage>
</organism>
<dbReference type="WBParaSite" id="jg8903">
    <property type="protein sequence ID" value="jg8903"/>
    <property type="gene ID" value="jg8903"/>
</dbReference>
<name>A0A915ESQ4_9BILA</name>
<protein>
    <submittedName>
        <fullName evidence="2">Uncharacterized protein</fullName>
    </submittedName>
</protein>
<sequence>MCAEVSIMEDNARAAIAPTLKCLSVVAQVVALALDNAPTQVAEGPKVGAFEAEEPAAAMAKFRATNL</sequence>
<dbReference type="Proteomes" id="UP000887574">
    <property type="component" value="Unplaced"/>
</dbReference>
<evidence type="ECO:0000313" key="1">
    <source>
        <dbReference type="Proteomes" id="UP000887574"/>
    </source>
</evidence>
<accession>A0A915ESQ4</accession>
<keyword evidence="1" id="KW-1185">Reference proteome</keyword>
<proteinExistence type="predicted"/>